<sequence>AHVLGATLQCFPSLASTPEAVSSCTLAVERIIYDDIHAMVFGEFQRAFKDADAAFADNLTDIRREQKYHSTALLQLPYSQQEDANGKHSHHPVLAEDLQKAETTLVTMMQETSSPLVKLVLLCDGFRSICCFAEKLHQSASNADMLIPILCAFLVECPRLCGAGSDFVAEIAFISFFTNGGGKGVEGYVLTTFQVAVQVIAAVDLPSGHAKELELFINDDESEAADETEDDEEDEFFDVVCVHKDTSVSVADLTA</sequence>
<evidence type="ECO:0000313" key="2">
    <source>
        <dbReference type="EMBL" id="KAE8970554.1"/>
    </source>
</evidence>
<dbReference type="InterPro" id="IPR037191">
    <property type="entry name" value="VPS9_dom_sf"/>
</dbReference>
<gene>
    <name evidence="2" type="ORF">PR001_g27171</name>
</gene>
<dbReference type="AlphaFoldDB" id="A0A6A3HQ15"/>
<dbReference type="Proteomes" id="UP000429607">
    <property type="component" value="Unassembled WGS sequence"/>
</dbReference>
<feature type="non-terminal residue" evidence="2">
    <location>
        <position position="1"/>
    </location>
</feature>
<reference evidence="2 3" key="1">
    <citation type="submission" date="2018-09" db="EMBL/GenBank/DDBJ databases">
        <title>Genomic investigation of the strawberry pathogen Phytophthora fragariae indicates pathogenicity is determined by transcriptional variation in three key races.</title>
        <authorList>
            <person name="Adams T.M."/>
            <person name="Armitage A.D."/>
            <person name="Sobczyk M.K."/>
            <person name="Bates H.J."/>
            <person name="Dunwell J.M."/>
            <person name="Nellist C.F."/>
            <person name="Harrison R.J."/>
        </authorList>
    </citation>
    <scope>NUCLEOTIDE SEQUENCE [LARGE SCALE GENOMIC DNA]</scope>
    <source>
        <strain evidence="2 3">SCRP249</strain>
    </source>
</reference>
<protein>
    <recommendedName>
        <fullName evidence="1">VPS9 domain-containing protein</fullName>
    </recommendedName>
</protein>
<dbReference type="SUPFAM" id="SSF109993">
    <property type="entry name" value="VPS9 domain"/>
    <property type="match status" value="1"/>
</dbReference>
<feature type="domain" description="VPS9" evidence="1">
    <location>
        <begin position="49"/>
        <end position="209"/>
    </location>
</feature>
<dbReference type="Gene3D" id="1.20.1050.80">
    <property type="entry name" value="VPS9 domain"/>
    <property type="match status" value="1"/>
</dbReference>
<dbReference type="EMBL" id="QXFV01004284">
    <property type="protein sequence ID" value="KAE8970554.1"/>
    <property type="molecule type" value="Genomic_DNA"/>
</dbReference>
<dbReference type="Pfam" id="PF02204">
    <property type="entry name" value="VPS9"/>
    <property type="match status" value="1"/>
</dbReference>
<name>A0A6A3HQ15_9STRA</name>
<proteinExistence type="predicted"/>
<comment type="caution">
    <text evidence="2">The sequence shown here is derived from an EMBL/GenBank/DDBJ whole genome shotgun (WGS) entry which is preliminary data.</text>
</comment>
<accession>A0A6A3HQ15</accession>
<dbReference type="InterPro" id="IPR003123">
    <property type="entry name" value="VPS9"/>
</dbReference>
<evidence type="ECO:0000259" key="1">
    <source>
        <dbReference type="PROSITE" id="PS51205"/>
    </source>
</evidence>
<evidence type="ECO:0000313" key="3">
    <source>
        <dbReference type="Proteomes" id="UP000429607"/>
    </source>
</evidence>
<dbReference type="PROSITE" id="PS51205">
    <property type="entry name" value="VPS9"/>
    <property type="match status" value="1"/>
</dbReference>
<organism evidence="2 3">
    <name type="scientific">Phytophthora rubi</name>
    <dbReference type="NCBI Taxonomy" id="129364"/>
    <lineage>
        <taxon>Eukaryota</taxon>
        <taxon>Sar</taxon>
        <taxon>Stramenopiles</taxon>
        <taxon>Oomycota</taxon>
        <taxon>Peronosporomycetes</taxon>
        <taxon>Peronosporales</taxon>
        <taxon>Peronosporaceae</taxon>
        <taxon>Phytophthora</taxon>
    </lineage>
</organism>